<evidence type="ECO:0000313" key="1">
    <source>
        <dbReference type="EMBL" id="QHT17562.1"/>
    </source>
</evidence>
<name>A0A6C0DMJ4_9ZZZZ</name>
<accession>A0A6C0DMJ4</accession>
<dbReference type="AlphaFoldDB" id="A0A6C0DMJ4"/>
<proteinExistence type="predicted"/>
<reference evidence="1" key="1">
    <citation type="journal article" date="2020" name="Nature">
        <title>Giant virus diversity and host interactions through global metagenomics.</title>
        <authorList>
            <person name="Schulz F."/>
            <person name="Roux S."/>
            <person name="Paez-Espino D."/>
            <person name="Jungbluth S."/>
            <person name="Walsh D.A."/>
            <person name="Denef V.J."/>
            <person name="McMahon K.D."/>
            <person name="Konstantinidis K.T."/>
            <person name="Eloe-Fadrosh E.A."/>
            <person name="Kyrpides N.C."/>
            <person name="Woyke T."/>
        </authorList>
    </citation>
    <scope>NUCLEOTIDE SEQUENCE</scope>
    <source>
        <strain evidence="1">GVMAG-M-3300023174-30</strain>
    </source>
</reference>
<protein>
    <submittedName>
        <fullName evidence="1">Uncharacterized protein</fullName>
    </submittedName>
</protein>
<sequence>MFEYNIEIPVNEVGEKVTKTIMDATTGGYSPYTLYKFVDHEANGKKTRTFILTSLFNIHPHVFELFNGAEPTYRCYYKTIVPM</sequence>
<dbReference type="EMBL" id="MN739643">
    <property type="protein sequence ID" value="QHT17562.1"/>
    <property type="molecule type" value="Genomic_DNA"/>
</dbReference>
<organism evidence="1">
    <name type="scientific">viral metagenome</name>
    <dbReference type="NCBI Taxonomy" id="1070528"/>
    <lineage>
        <taxon>unclassified sequences</taxon>
        <taxon>metagenomes</taxon>
        <taxon>organismal metagenomes</taxon>
    </lineage>
</organism>